<organism evidence="1 2">
    <name type="scientific">Bauhinia variegata</name>
    <name type="common">Purple orchid tree</name>
    <name type="synonym">Phanera variegata</name>
    <dbReference type="NCBI Taxonomy" id="167791"/>
    <lineage>
        <taxon>Eukaryota</taxon>
        <taxon>Viridiplantae</taxon>
        <taxon>Streptophyta</taxon>
        <taxon>Embryophyta</taxon>
        <taxon>Tracheophyta</taxon>
        <taxon>Spermatophyta</taxon>
        <taxon>Magnoliopsida</taxon>
        <taxon>eudicotyledons</taxon>
        <taxon>Gunneridae</taxon>
        <taxon>Pentapetalae</taxon>
        <taxon>rosids</taxon>
        <taxon>fabids</taxon>
        <taxon>Fabales</taxon>
        <taxon>Fabaceae</taxon>
        <taxon>Cercidoideae</taxon>
        <taxon>Cercideae</taxon>
        <taxon>Bauhiniinae</taxon>
        <taxon>Bauhinia</taxon>
    </lineage>
</organism>
<gene>
    <name evidence="1" type="ORF">L6164_035893</name>
</gene>
<sequence length="105" mass="11905">MKGSFTQRNEGFHRYLKPGALAQLRDSKFSARSRRHSSLTEKSLSKLSQVPIATPIASSFPSEESNPPNQFNGVPTFALRINRPRCLQRKKLFAVTPVFTEDERL</sequence>
<protein>
    <submittedName>
        <fullName evidence="1">Uncharacterized protein</fullName>
    </submittedName>
</protein>
<name>A0ACB9KFD4_BAUVA</name>
<evidence type="ECO:0000313" key="2">
    <source>
        <dbReference type="Proteomes" id="UP000828941"/>
    </source>
</evidence>
<evidence type="ECO:0000313" key="1">
    <source>
        <dbReference type="EMBL" id="KAI4295897.1"/>
    </source>
</evidence>
<keyword evidence="2" id="KW-1185">Reference proteome</keyword>
<proteinExistence type="predicted"/>
<dbReference type="Proteomes" id="UP000828941">
    <property type="component" value="Chromosome 14"/>
</dbReference>
<reference evidence="1 2" key="1">
    <citation type="journal article" date="2022" name="DNA Res.">
        <title>Chromosomal-level genome assembly of the orchid tree Bauhinia variegata (Leguminosae; Cercidoideae) supports the allotetraploid origin hypothesis of Bauhinia.</title>
        <authorList>
            <person name="Zhong Y."/>
            <person name="Chen Y."/>
            <person name="Zheng D."/>
            <person name="Pang J."/>
            <person name="Liu Y."/>
            <person name="Luo S."/>
            <person name="Meng S."/>
            <person name="Qian L."/>
            <person name="Wei D."/>
            <person name="Dai S."/>
            <person name="Zhou R."/>
        </authorList>
    </citation>
    <scope>NUCLEOTIDE SEQUENCE [LARGE SCALE GENOMIC DNA]</scope>
    <source>
        <strain evidence="1">BV-YZ2020</strain>
    </source>
</reference>
<comment type="caution">
    <text evidence="1">The sequence shown here is derived from an EMBL/GenBank/DDBJ whole genome shotgun (WGS) entry which is preliminary data.</text>
</comment>
<dbReference type="EMBL" id="CM039439">
    <property type="protein sequence ID" value="KAI4295897.1"/>
    <property type="molecule type" value="Genomic_DNA"/>
</dbReference>
<accession>A0ACB9KFD4</accession>